<feature type="transmembrane region" description="Helical" evidence="1">
    <location>
        <begin position="74"/>
        <end position="103"/>
    </location>
</feature>
<gene>
    <name evidence="2" type="ORF">MCHLO_14832</name>
</gene>
<organism evidence="2 3">
    <name type="scientific">Mycena chlorophos</name>
    <name type="common">Agaric fungus</name>
    <name type="synonym">Agaricus chlorophos</name>
    <dbReference type="NCBI Taxonomy" id="658473"/>
    <lineage>
        <taxon>Eukaryota</taxon>
        <taxon>Fungi</taxon>
        <taxon>Dikarya</taxon>
        <taxon>Basidiomycota</taxon>
        <taxon>Agaricomycotina</taxon>
        <taxon>Agaricomycetes</taxon>
        <taxon>Agaricomycetidae</taxon>
        <taxon>Agaricales</taxon>
        <taxon>Marasmiineae</taxon>
        <taxon>Mycenaceae</taxon>
        <taxon>Mycena</taxon>
    </lineage>
</organism>
<keyword evidence="1" id="KW-0472">Membrane</keyword>
<sequence>MLVAKPERRARTRHCPHPSPIAMLTVVVATGSALSSLSAGRPKQRGGDIPDTVSKLLPGCPRHRRSLLVAVPGVVLAGGLGSVFQVSFVAVLAGLTALVDLILDVAATAEFRSSVCATKPHRPRPIDNIPIDDVYYALWASHSLALQDLYVSEPGQHPPLEAPAADEQLIGRPALRRLKIFGTNYLYGVLLQPGLRRYTNSVTTLIIDGFGPPYGDQVALGLELAALCSATLEDLTVIFNSWRMNEGTKRMSGEGEALSFFTDQTIGQRCDAPGDPAGVPGRWFESYSVQVFLALSLPKLTE</sequence>
<protein>
    <submittedName>
        <fullName evidence="2">Uncharacterized protein</fullName>
    </submittedName>
</protein>
<dbReference type="Proteomes" id="UP000815677">
    <property type="component" value="Unassembled WGS sequence"/>
</dbReference>
<reference evidence="2" key="1">
    <citation type="submission" date="2014-09" db="EMBL/GenBank/DDBJ databases">
        <title>Genome sequence of the luminous mushroom Mycena chlorophos for searching fungal bioluminescence genes.</title>
        <authorList>
            <person name="Tanaka Y."/>
            <person name="Kasuga D."/>
            <person name="Oba Y."/>
            <person name="Hase S."/>
            <person name="Sato K."/>
            <person name="Oba Y."/>
            <person name="Sakakibara Y."/>
        </authorList>
    </citation>
    <scope>NUCLEOTIDE SEQUENCE</scope>
</reference>
<evidence type="ECO:0000313" key="2">
    <source>
        <dbReference type="EMBL" id="GAT58394.1"/>
    </source>
</evidence>
<evidence type="ECO:0000313" key="3">
    <source>
        <dbReference type="Proteomes" id="UP000815677"/>
    </source>
</evidence>
<keyword evidence="3" id="KW-1185">Reference proteome</keyword>
<name>A0ABQ0M504_MYCCL</name>
<dbReference type="EMBL" id="DF849679">
    <property type="protein sequence ID" value="GAT58394.1"/>
    <property type="molecule type" value="Genomic_DNA"/>
</dbReference>
<keyword evidence="1" id="KW-0812">Transmembrane</keyword>
<evidence type="ECO:0000256" key="1">
    <source>
        <dbReference type="SAM" id="Phobius"/>
    </source>
</evidence>
<keyword evidence="1" id="KW-1133">Transmembrane helix</keyword>
<accession>A0ABQ0M504</accession>
<proteinExistence type="predicted"/>